<dbReference type="EMBL" id="CAIX01000215">
    <property type="protein sequence ID" value="CCI48318.1"/>
    <property type="molecule type" value="Genomic_DNA"/>
</dbReference>
<dbReference type="GO" id="GO:0005737">
    <property type="term" value="C:cytoplasm"/>
    <property type="evidence" value="ECO:0007669"/>
    <property type="project" value="TreeGrafter"/>
</dbReference>
<accession>A0A024GPN7</accession>
<dbReference type="OrthoDB" id="69269at2759"/>
<name>A0A024GPN7_9STRA</name>
<comment type="caution">
    <text evidence="2">The sequence shown here is derived from an EMBL/GenBank/DDBJ whole genome shotgun (WGS) entry which is preliminary data.</text>
</comment>
<evidence type="ECO:0000313" key="2">
    <source>
        <dbReference type="EMBL" id="CCI48318.1"/>
    </source>
</evidence>
<dbReference type="AlphaFoldDB" id="A0A024GPN7"/>
<dbReference type="PANTHER" id="PTHR23509">
    <property type="entry name" value="PA-PL1 PHOSPHOLIPASE FAMILY"/>
    <property type="match status" value="1"/>
</dbReference>
<evidence type="ECO:0000313" key="3">
    <source>
        <dbReference type="Proteomes" id="UP000053237"/>
    </source>
</evidence>
<dbReference type="PANTHER" id="PTHR23509:SF10">
    <property type="entry name" value="LD21067P"/>
    <property type="match status" value="1"/>
</dbReference>
<dbReference type="Pfam" id="PF02862">
    <property type="entry name" value="DDHD"/>
    <property type="match status" value="1"/>
</dbReference>
<sequence length="986" mass="114038">MYHVAEIIRDAQHDMHERYSKGGTTLSIYTPFPFLYALSGQIVKTMQRKAPDVLKRLIIDTRDQLAEVAISTQNKVYQYRICIVKTGQRTFCVLKKEVETAPIPTAISPLRTHVALPLLNTIEGVAQFIASDELPEIYFVAKNQLLRHWILKKLIGPPLGAMEGILHFAVIGPTLCVFPSREEIESRTDVLLDMSTTQIRAILEYFYSATQVLDYHWSMVQWNILGRGPYASLSEDRRHEVLKSIYKRSQHLQHSPYKLYEFLLSIKLQNETLYMDLLQSHVHLADVVLEAKDCPLKPNADDIPCWFYCKLPMNGTSIELQTECIDWIEFMPHENRRLERHYRQFHQHDMLGVLPSPSRYVAVDEGRFEVCLDTMTMRSVYWDSLEKITVHRAFWMYTRRSAGIAPYYKTASNTLENAFLFYLTNYEQEKIKTRHEGRRAIKNTQCHLKVPIENHLVEFKTPNDIFQYKRRLAGTTPFTSKRRVYRGDPRTKMDPVLLRKWRSAMSMDVRQIHEDDADIEHEVDHLVFIIHGIGDALKTIDLMNVVTLRSIVDCATSLRFLHREALRSTHFDSNKTQTHVEFLPIEWHSKLHIDQLDQSIRDVTLPAIPRLRELANDTILDVLFFMSPVFHQTILEHVANEMNRVYRLFQARNRRKLDAPCRTRKVSIYAHSLGAVISFDLLSHQNPQPVDIEARTSAKPIGRNESFAPFQLDRFQSAIANRLIRTRSVPSCKLAPSKASITTTNTPVVQLLFKVDHLFCLGSPIGLFLNVRGLRLGLDFQLPTCRRVFNIFHPYDPVAYRLEPIITSSQAQSKATIIHTFEGKLRFQYQIRKTLRKIYQKLRQWKRTFEAQVEDIVQNVGLVEQNELGEFQSRTHSGSETCNNAYSVGNGGGLFDNVADNAVKSDSCRKKSPISVYGRLSDGLPIDYTLQENEIEITNEYLFALTAHVIYWTNRDASLFVAQHLMGDESIYRDEEADCQSRTLTE</sequence>
<dbReference type="GO" id="GO:0046872">
    <property type="term" value="F:metal ion binding"/>
    <property type="evidence" value="ECO:0007669"/>
    <property type="project" value="InterPro"/>
</dbReference>
<gene>
    <name evidence="2" type="ORF">BN9_093910</name>
</gene>
<feature type="domain" description="DDHD" evidence="1">
    <location>
        <begin position="751"/>
        <end position="967"/>
    </location>
</feature>
<dbReference type="Proteomes" id="UP000053237">
    <property type="component" value="Unassembled WGS sequence"/>
</dbReference>
<dbReference type="InterPro" id="IPR058055">
    <property type="entry name" value="PA-PLA1"/>
</dbReference>
<organism evidence="2 3">
    <name type="scientific">Albugo candida</name>
    <dbReference type="NCBI Taxonomy" id="65357"/>
    <lineage>
        <taxon>Eukaryota</taxon>
        <taxon>Sar</taxon>
        <taxon>Stramenopiles</taxon>
        <taxon>Oomycota</taxon>
        <taxon>Peronosporomycetes</taxon>
        <taxon>Albuginales</taxon>
        <taxon>Albuginaceae</taxon>
        <taxon>Albugo</taxon>
    </lineage>
</organism>
<dbReference type="SMART" id="SM01127">
    <property type="entry name" value="DDHD"/>
    <property type="match status" value="1"/>
</dbReference>
<protein>
    <recommendedName>
        <fullName evidence="1">DDHD domain-containing protein</fullName>
    </recommendedName>
</protein>
<keyword evidence="3" id="KW-1185">Reference proteome</keyword>
<dbReference type="STRING" id="65357.A0A024GPN7"/>
<dbReference type="InParanoid" id="A0A024GPN7"/>
<dbReference type="GO" id="GO:0004620">
    <property type="term" value="F:phospholipase activity"/>
    <property type="evidence" value="ECO:0007669"/>
    <property type="project" value="TreeGrafter"/>
</dbReference>
<proteinExistence type="predicted"/>
<reference evidence="2 3" key="1">
    <citation type="submission" date="2012-05" db="EMBL/GenBank/DDBJ databases">
        <title>Recombination and specialization in a pathogen metapopulation.</title>
        <authorList>
            <person name="Gardiner A."/>
            <person name="Kemen E."/>
            <person name="Schultz-Larsen T."/>
            <person name="MacLean D."/>
            <person name="Van Oosterhout C."/>
            <person name="Jones J.D.G."/>
        </authorList>
    </citation>
    <scope>NUCLEOTIDE SEQUENCE [LARGE SCALE GENOMIC DNA]</scope>
    <source>
        <strain evidence="2 3">Ac Nc2</strain>
    </source>
</reference>
<evidence type="ECO:0000259" key="1">
    <source>
        <dbReference type="PROSITE" id="PS51043"/>
    </source>
</evidence>
<dbReference type="InterPro" id="IPR004177">
    <property type="entry name" value="DDHD_dom"/>
</dbReference>
<dbReference type="PROSITE" id="PS51043">
    <property type="entry name" value="DDHD"/>
    <property type="match status" value="1"/>
</dbReference>